<comment type="caution">
    <text evidence="1">The sequence shown here is derived from an EMBL/GenBank/DDBJ whole genome shotgun (WGS) entry which is preliminary data.</text>
</comment>
<reference evidence="1" key="2">
    <citation type="submission" date="2021-04" db="EMBL/GenBank/DDBJ databases">
        <authorList>
            <person name="Gilroy R."/>
        </authorList>
    </citation>
    <scope>NUCLEOTIDE SEQUENCE</scope>
    <source>
        <strain evidence="1">CHK191-13928</strain>
    </source>
</reference>
<accession>A0A9D2B935</accession>
<proteinExistence type="predicted"/>
<sequence>MISISYLKDSHTLTLDLETRYFKEDKEGVAAMCKVMEDMVLEEITENKKEIALSMINDGVLSLEKIASYVGLTVEEIKKLAKEKTK</sequence>
<protein>
    <submittedName>
        <fullName evidence="1">Uncharacterized protein</fullName>
    </submittedName>
</protein>
<organism evidence="1 2">
    <name type="scientific">Candidatus Anaerostipes excrementavium</name>
    <dbReference type="NCBI Taxonomy" id="2838463"/>
    <lineage>
        <taxon>Bacteria</taxon>
        <taxon>Bacillati</taxon>
        <taxon>Bacillota</taxon>
        <taxon>Clostridia</taxon>
        <taxon>Lachnospirales</taxon>
        <taxon>Lachnospiraceae</taxon>
        <taxon>Anaerostipes</taxon>
    </lineage>
</organism>
<dbReference type="Proteomes" id="UP000886721">
    <property type="component" value="Unassembled WGS sequence"/>
</dbReference>
<evidence type="ECO:0000313" key="1">
    <source>
        <dbReference type="EMBL" id="HIX66807.1"/>
    </source>
</evidence>
<reference evidence="1" key="1">
    <citation type="journal article" date="2021" name="PeerJ">
        <title>Extensive microbial diversity within the chicken gut microbiome revealed by metagenomics and culture.</title>
        <authorList>
            <person name="Gilroy R."/>
            <person name="Ravi A."/>
            <person name="Getino M."/>
            <person name="Pursley I."/>
            <person name="Horton D.L."/>
            <person name="Alikhan N.F."/>
            <person name="Baker D."/>
            <person name="Gharbi K."/>
            <person name="Hall N."/>
            <person name="Watson M."/>
            <person name="Adriaenssens E.M."/>
            <person name="Foster-Nyarko E."/>
            <person name="Jarju S."/>
            <person name="Secka A."/>
            <person name="Antonio M."/>
            <person name="Oren A."/>
            <person name="Chaudhuri R.R."/>
            <person name="La Ragione R."/>
            <person name="Hildebrand F."/>
            <person name="Pallen M.J."/>
        </authorList>
    </citation>
    <scope>NUCLEOTIDE SEQUENCE</scope>
    <source>
        <strain evidence="1">CHK191-13928</strain>
    </source>
</reference>
<dbReference type="AlphaFoldDB" id="A0A9D2B935"/>
<name>A0A9D2B935_9FIRM</name>
<gene>
    <name evidence="1" type="ORF">H9735_01625</name>
</gene>
<evidence type="ECO:0000313" key="2">
    <source>
        <dbReference type="Proteomes" id="UP000886721"/>
    </source>
</evidence>
<dbReference type="EMBL" id="DXEM01000005">
    <property type="protein sequence ID" value="HIX66807.1"/>
    <property type="molecule type" value="Genomic_DNA"/>
</dbReference>